<name>A0A1B6Q6V8_SORBI</name>
<organism evidence="2 3">
    <name type="scientific">Sorghum bicolor</name>
    <name type="common">Sorghum</name>
    <name type="synonym">Sorghum vulgare</name>
    <dbReference type="NCBI Taxonomy" id="4558"/>
    <lineage>
        <taxon>Eukaryota</taxon>
        <taxon>Viridiplantae</taxon>
        <taxon>Streptophyta</taxon>
        <taxon>Embryophyta</taxon>
        <taxon>Tracheophyta</taxon>
        <taxon>Spermatophyta</taxon>
        <taxon>Magnoliopsida</taxon>
        <taxon>Liliopsida</taxon>
        <taxon>Poales</taxon>
        <taxon>Poaceae</taxon>
        <taxon>PACMAD clade</taxon>
        <taxon>Panicoideae</taxon>
        <taxon>Andropogonodae</taxon>
        <taxon>Andropogoneae</taxon>
        <taxon>Sorghinae</taxon>
        <taxon>Sorghum</taxon>
    </lineage>
</organism>
<reference evidence="2 3" key="1">
    <citation type="journal article" date="2009" name="Nature">
        <title>The Sorghum bicolor genome and the diversification of grasses.</title>
        <authorList>
            <person name="Paterson A.H."/>
            <person name="Bowers J.E."/>
            <person name="Bruggmann R."/>
            <person name="Dubchak I."/>
            <person name="Grimwood J."/>
            <person name="Gundlach H."/>
            <person name="Haberer G."/>
            <person name="Hellsten U."/>
            <person name="Mitros T."/>
            <person name="Poliakov A."/>
            <person name="Schmutz J."/>
            <person name="Spannagl M."/>
            <person name="Tang H."/>
            <person name="Wang X."/>
            <person name="Wicker T."/>
            <person name="Bharti A.K."/>
            <person name="Chapman J."/>
            <person name="Feltus F.A."/>
            <person name="Gowik U."/>
            <person name="Grigoriev I.V."/>
            <person name="Lyons E."/>
            <person name="Maher C.A."/>
            <person name="Martis M."/>
            <person name="Narechania A."/>
            <person name="Otillar R.P."/>
            <person name="Penning B.W."/>
            <person name="Salamov A.A."/>
            <person name="Wang Y."/>
            <person name="Zhang L."/>
            <person name="Carpita N.C."/>
            <person name="Freeling M."/>
            <person name="Gingle A.R."/>
            <person name="Hash C.T."/>
            <person name="Keller B."/>
            <person name="Klein P."/>
            <person name="Kresovich S."/>
            <person name="McCann M.C."/>
            <person name="Ming R."/>
            <person name="Peterson D.G."/>
            <person name="Mehboob-ur-Rahman"/>
            <person name="Ware D."/>
            <person name="Westhoff P."/>
            <person name="Mayer K.F."/>
            <person name="Messing J."/>
            <person name="Rokhsar D.S."/>
        </authorList>
    </citation>
    <scope>NUCLEOTIDE SEQUENCE [LARGE SCALE GENOMIC DNA]</scope>
    <source>
        <strain evidence="3">cv. BTx623</strain>
    </source>
</reference>
<proteinExistence type="predicted"/>
<dbReference type="EMBL" id="CM000762">
    <property type="protein sequence ID" value="KXG33641.1"/>
    <property type="molecule type" value="Genomic_DNA"/>
</dbReference>
<evidence type="ECO:0000256" key="1">
    <source>
        <dbReference type="SAM" id="SignalP"/>
    </source>
</evidence>
<reference evidence="3" key="2">
    <citation type="journal article" date="2018" name="Plant J.">
        <title>The Sorghum bicolor reference genome: improved assembly, gene annotations, a transcriptome atlas, and signatures of genome organization.</title>
        <authorList>
            <person name="McCormick R.F."/>
            <person name="Truong S.K."/>
            <person name="Sreedasyam A."/>
            <person name="Jenkins J."/>
            <person name="Shu S."/>
            <person name="Sims D."/>
            <person name="Kennedy M."/>
            <person name="Amirebrahimi M."/>
            <person name="Weers B.D."/>
            <person name="McKinley B."/>
            <person name="Mattison A."/>
            <person name="Morishige D.T."/>
            <person name="Grimwood J."/>
            <person name="Schmutz J."/>
            <person name="Mullet J.E."/>
        </authorList>
    </citation>
    <scope>NUCLEOTIDE SEQUENCE [LARGE SCALE GENOMIC DNA]</scope>
    <source>
        <strain evidence="3">cv. BTx623</strain>
    </source>
</reference>
<dbReference type="InParanoid" id="A0A1B6Q6V8"/>
<dbReference type="Gramene" id="KXG33641">
    <property type="protein sequence ID" value="KXG33641"/>
    <property type="gene ID" value="SORBI_3003G343000"/>
</dbReference>
<dbReference type="Proteomes" id="UP000000768">
    <property type="component" value="Chromosome 3"/>
</dbReference>
<evidence type="ECO:0000313" key="2">
    <source>
        <dbReference type="EMBL" id="KXG33641.1"/>
    </source>
</evidence>
<feature type="chain" id="PRO_5008589490" description="Knottin scorpion toxin-like domain-containing protein" evidence="1">
    <location>
        <begin position="25"/>
        <end position="83"/>
    </location>
</feature>
<gene>
    <name evidence="2" type="ORF">SORBI_3003G343000</name>
</gene>
<keyword evidence="3" id="KW-1185">Reference proteome</keyword>
<accession>A0A1B6Q6V8</accession>
<protein>
    <recommendedName>
        <fullName evidence="4">Knottin scorpion toxin-like domain-containing protein</fullName>
    </recommendedName>
</protein>
<keyword evidence="1" id="KW-0732">Signal</keyword>
<evidence type="ECO:0008006" key="4">
    <source>
        <dbReference type="Google" id="ProtNLM"/>
    </source>
</evidence>
<dbReference type="OMA" id="PYCQCLL"/>
<sequence length="83" mass="9436">MDYRRKPAVCRALLVLLIVASSAAVSMSTAGYDEKCWKDDDHHPICVSSDCKETCLDHGHVDGRCSWQWSWRPYCQCLLADCQ</sequence>
<evidence type="ECO:0000313" key="3">
    <source>
        <dbReference type="Proteomes" id="UP000000768"/>
    </source>
</evidence>
<dbReference type="AlphaFoldDB" id="A0A1B6Q6V8"/>
<feature type="signal peptide" evidence="1">
    <location>
        <begin position="1"/>
        <end position="24"/>
    </location>
</feature>